<dbReference type="Proteomes" id="UP001234798">
    <property type="component" value="Chromosome"/>
</dbReference>
<reference evidence="2 3" key="1">
    <citation type="submission" date="2023-08" db="EMBL/GenBank/DDBJ databases">
        <title>Achromobacter seleniivolatilans sp. nov., isolated from seleniferous soil.</title>
        <authorList>
            <person name="Zhang S."/>
            <person name="Li K."/>
            <person name="Peng J."/>
            <person name="Zhao Q."/>
            <person name="Wang H."/>
            <person name="Guo Y."/>
        </authorList>
    </citation>
    <scope>NUCLEOTIDE SEQUENCE [LARGE SCALE GENOMIC DNA]</scope>
    <source>
        <strain evidence="2 3">R39</strain>
    </source>
</reference>
<dbReference type="Pfam" id="PF10124">
    <property type="entry name" value="Mu-like_gpT"/>
    <property type="match status" value="1"/>
</dbReference>
<name>A0ABY9M8C1_9BURK</name>
<proteinExistence type="predicted"/>
<dbReference type="EMBL" id="CP132976">
    <property type="protein sequence ID" value="WMD23095.1"/>
    <property type="molecule type" value="Genomic_DNA"/>
</dbReference>
<dbReference type="InterPro" id="IPR018774">
    <property type="entry name" value="Phage_Mu_GpT"/>
</dbReference>
<keyword evidence="3" id="KW-1185">Reference proteome</keyword>
<evidence type="ECO:0000313" key="2">
    <source>
        <dbReference type="EMBL" id="WMD23095.1"/>
    </source>
</evidence>
<evidence type="ECO:0000313" key="3">
    <source>
        <dbReference type="Proteomes" id="UP001234798"/>
    </source>
</evidence>
<protein>
    <submittedName>
        <fullName evidence="2">Mu-like prophage major head subunit gpT family protein</fullName>
    </submittedName>
</protein>
<organism evidence="2 3">
    <name type="scientific">Achromobacter seleniivolatilans</name>
    <dbReference type="NCBI Taxonomy" id="3047478"/>
    <lineage>
        <taxon>Bacteria</taxon>
        <taxon>Pseudomonadati</taxon>
        <taxon>Pseudomonadota</taxon>
        <taxon>Betaproteobacteria</taxon>
        <taxon>Burkholderiales</taxon>
        <taxon>Alcaligenaceae</taxon>
        <taxon>Achromobacter</taxon>
    </lineage>
</organism>
<sequence length="296" mass="33037">MIINPQNLQALFQGFKLAFSQAFEGAPSAWAQLATPIPSTTGEEAYPWLGQSTQFREWVGERVYQNLKMHGYRIKNKTFENTVAVDRDSIEDDQYGVFTPLMAQLGQDAKEHPDLLIFELLKSAFSTACYDGQYFFDTDHPVGKEGATQSVSNFQGGSGRPWFLLDTSRVIKPLILQKRREYDFVAKTDVKDTNVFDKNEFVYGVDGRLNVGFSLWQLAYASREPLDGSAFNDAHAEMSSFKGDHGKPLGIRPKLLVVGPQDRAAALEVVKAERSANGATNINRDVVDVLTTPWLA</sequence>
<feature type="domain" description="Bacteriophage Mu GpT" evidence="1">
    <location>
        <begin position="8"/>
        <end position="295"/>
    </location>
</feature>
<dbReference type="RefSeq" id="WP_306948742.1">
    <property type="nucleotide sequence ID" value="NZ_CP132976.1"/>
</dbReference>
<gene>
    <name evidence="2" type="ORF">RAS12_12175</name>
</gene>
<accession>A0ABY9M8C1</accession>
<evidence type="ECO:0000259" key="1">
    <source>
        <dbReference type="Pfam" id="PF10124"/>
    </source>
</evidence>